<dbReference type="Proteomes" id="UP000006727">
    <property type="component" value="Chromosome 1"/>
</dbReference>
<dbReference type="Gramene" id="Pp3c1_3622V3.2">
    <property type="protein sequence ID" value="PAC:32968606.CDS.1"/>
    <property type="gene ID" value="Pp3c1_3622"/>
</dbReference>
<sequence>MFFQAKVIVVIALFLTFLLFVMKFFMAAELVFVSNFLSSVIMMNVSGMLMLSWKDLQLCSFLLWFATLL</sequence>
<protein>
    <submittedName>
        <fullName evidence="2 3">Uncharacterized protein</fullName>
    </submittedName>
</protein>
<gene>
    <name evidence="2" type="ORF">PHYPA_000154</name>
</gene>
<organism evidence="2">
    <name type="scientific">Physcomitrium patens</name>
    <name type="common">Spreading-leaved earth moss</name>
    <name type="synonym">Physcomitrella patens</name>
    <dbReference type="NCBI Taxonomy" id="3218"/>
    <lineage>
        <taxon>Eukaryota</taxon>
        <taxon>Viridiplantae</taxon>
        <taxon>Streptophyta</taxon>
        <taxon>Embryophyta</taxon>
        <taxon>Bryophyta</taxon>
        <taxon>Bryophytina</taxon>
        <taxon>Bryopsida</taxon>
        <taxon>Funariidae</taxon>
        <taxon>Funariales</taxon>
        <taxon>Funariaceae</taxon>
        <taxon>Physcomitrium</taxon>
    </lineage>
</organism>
<dbReference type="Gramene" id="Pp3c1_3622V3.1">
    <property type="protein sequence ID" value="PAC:32968605.CDS.1"/>
    <property type="gene ID" value="Pp3c1_3622"/>
</dbReference>
<dbReference type="InParanoid" id="A0A2K1L6W7"/>
<accession>A0A2K1L6W7</accession>
<keyword evidence="1" id="KW-0472">Membrane</keyword>
<keyword evidence="1" id="KW-0812">Transmembrane</keyword>
<evidence type="ECO:0000313" key="2">
    <source>
        <dbReference type="EMBL" id="PNR61731.1"/>
    </source>
</evidence>
<dbReference type="EnsemblPlants" id="Pp3c1_3622V3.1">
    <property type="protein sequence ID" value="PAC:32968605.CDS.1"/>
    <property type="gene ID" value="Pp3c1_3622"/>
</dbReference>
<keyword evidence="4" id="KW-1185">Reference proteome</keyword>
<feature type="transmembrane region" description="Helical" evidence="1">
    <location>
        <begin position="32"/>
        <end position="53"/>
    </location>
</feature>
<evidence type="ECO:0000313" key="4">
    <source>
        <dbReference type="Proteomes" id="UP000006727"/>
    </source>
</evidence>
<feature type="transmembrane region" description="Helical" evidence="1">
    <location>
        <begin position="7"/>
        <end position="26"/>
    </location>
</feature>
<dbReference type="EnsemblPlants" id="Pp3c1_3622V3.2">
    <property type="protein sequence ID" value="PAC:32968606.CDS.1"/>
    <property type="gene ID" value="Pp3c1_3622"/>
</dbReference>
<keyword evidence="1" id="KW-1133">Transmembrane helix</keyword>
<name>A0A2K1L6W7_PHYPA</name>
<dbReference type="PaxDb" id="3218-PP1S45_27V6.1"/>
<reference evidence="2 4" key="2">
    <citation type="journal article" date="2018" name="Plant J.">
        <title>The Physcomitrella patens chromosome-scale assembly reveals moss genome structure and evolution.</title>
        <authorList>
            <person name="Lang D."/>
            <person name="Ullrich K.K."/>
            <person name="Murat F."/>
            <person name="Fuchs J."/>
            <person name="Jenkins J."/>
            <person name="Haas F.B."/>
            <person name="Piednoel M."/>
            <person name="Gundlach H."/>
            <person name="Van Bel M."/>
            <person name="Meyberg R."/>
            <person name="Vives C."/>
            <person name="Morata J."/>
            <person name="Symeonidi A."/>
            <person name="Hiss M."/>
            <person name="Muchero W."/>
            <person name="Kamisugi Y."/>
            <person name="Saleh O."/>
            <person name="Blanc G."/>
            <person name="Decker E.L."/>
            <person name="van Gessel N."/>
            <person name="Grimwood J."/>
            <person name="Hayes R.D."/>
            <person name="Graham S.W."/>
            <person name="Gunter L.E."/>
            <person name="McDaniel S.F."/>
            <person name="Hoernstein S.N.W."/>
            <person name="Larsson A."/>
            <person name="Li F.W."/>
            <person name="Perroud P.F."/>
            <person name="Phillips J."/>
            <person name="Ranjan P."/>
            <person name="Rokshar D.S."/>
            <person name="Rothfels C.J."/>
            <person name="Schneider L."/>
            <person name="Shu S."/>
            <person name="Stevenson D.W."/>
            <person name="Thummler F."/>
            <person name="Tillich M."/>
            <person name="Villarreal Aguilar J.C."/>
            <person name="Widiez T."/>
            <person name="Wong G.K."/>
            <person name="Wymore A."/>
            <person name="Zhang Y."/>
            <person name="Zimmer A.D."/>
            <person name="Quatrano R.S."/>
            <person name="Mayer K.F.X."/>
            <person name="Goodstein D."/>
            <person name="Casacuberta J.M."/>
            <person name="Vandepoele K."/>
            <person name="Reski R."/>
            <person name="Cuming A.C."/>
            <person name="Tuskan G.A."/>
            <person name="Maumus F."/>
            <person name="Salse J."/>
            <person name="Schmutz J."/>
            <person name="Rensing S.A."/>
        </authorList>
    </citation>
    <scope>NUCLEOTIDE SEQUENCE [LARGE SCALE GENOMIC DNA]</scope>
    <source>
        <strain evidence="3 4">cv. Gransden 2004</strain>
    </source>
</reference>
<evidence type="ECO:0000313" key="3">
    <source>
        <dbReference type="EnsemblPlants" id="PAC:32968605.CDS.1"/>
    </source>
</evidence>
<evidence type="ECO:0000256" key="1">
    <source>
        <dbReference type="SAM" id="Phobius"/>
    </source>
</evidence>
<reference evidence="2 4" key="1">
    <citation type="journal article" date="2008" name="Science">
        <title>The Physcomitrella genome reveals evolutionary insights into the conquest of land by plants.</title>
        <authorList>
            <person name="Rensing S."/>
            <person name="Lang D."/>
            <person name="Zimmer A."/>
            <person name="Terry A."/>
            <person name="Salamov A."/>
            <person name="Shapiro H."/>
            <person name="Nishiyama T."/>
            <person name="Perroud P.-F."/>
            <person name="Lindquist E."/>
            <person name="Kamisugi Y."/>
            <person name="Tanahashi T."/>
            <person name="Sakakibara K."/>
            <person name="Fujita T."/>
            <person name="Oishi K."/>
            <person name="Shin-I T."/>
            <person name="Kuroki Y."/>
            <person name="Toyoda A."/>
            <person name="Suzuki Y."/>
            <person name="Hashimoto A."/>
            <person name="Yamaguchi K."/>
            <person name="Sugano A."/>
            <person name="Kohara Y."/>
            <person name="Fujiyama A."/>
            <person name="Anterola A."/>
            <person name="Aoki S."/>
            <person name="Ashton N."/>
            <person name="Barbazuk W.B."/>
            <person name="Barker E."/>
            <person name="Bennetzen J."/>
            <person name="Bezanilla M."/>
            <person name="Blankenship R."/>
            <person name="Cho S.H."/>
            <person name="Dutcher S."/>
            <person name="Estelle M."/>
            <person name="Fawcett J.A."/>
            <person name="Gundlach H."/>
            <person name="Hanada K."/>
            <person name="Heyl A."/>
            <person name="Hicks K.A."/>
            <person name="Hugh J."/>
            <person name="Lohr M."/>
            <person name="Mayer K."/>
            <person name="Melkozernov A."/>
            <person name="Murata T."/>
            <person name="Nelson D."/>
            <person name="Pils B."/>
            <person name="Prigge M."/>
            <person name="Reiss B."/>
            <person name="Renner T."/>
            <person name="Rombauts S."/>
            <person name="Rushton P."/>
            <person name="Sanderfoot A."/>
            <person name="Schween G."/>
            <person name="Shiu S.-H."/>
            <person name="Stueber K."/>
            <person name="Theodoulou F.L."/>
            <person name="Tu H."/>
            <person name="Van de Peer Y."/>
            <person name="Verrier P.J."/>
            <person name="Waters E."/>
            <person name="Wood A."/>
            <person name="Yang L."/>
            <person name="Cove D."/>
            <person name="Cuming A."/>
            <person name="Hasebe M."/>
            <person name="Lucas S."/>
            <person name="Mishler D.B."/>
            <person name="Reski R."/>
            <person name="Grigoriev I."/>
            <person name="Quatrano R.S."/>
            <person name="Boore J.L."/>
        </authorList>
    </citation>
    <scope>NUCLEOTIDE SEQUENCE [LARGE SCALE GENOMIC DNA]</scope>
    <source>
        <strain evidence="3 4">cv. Gransden 2004</strain>
    </source>
</reference>
<reference evidence="3" key="3">
    <citation type="submission" date="2020-12" db="UniProtKB">
        <authorList>
            <consortium name="EnsemblPlants"/>
        </authorList>
    </citation>
    <scope>IDENTIFICATION</scope>
</reference>
<proteinExistence type="predicted"/>
<dbReference type="AlphaFoldDB" id="A0A2K1L6W7"/>
<dbReference type="EMBL" id="ABEU02000001">
    <property type="protein sequence ID" value="PNR61731.1"/>
    <property type="molecule type" value="Genomic_DNA"/>
</dbReference>